<evidence type="ECO:0000313" key="7">
    <source>
        <dbReference type="Proteomes" id="UP001500928"/>
    </source>
</evidence>
<gene>
    <name evidence="6" type="ORF">GCM10023200_09940</name>
</gene>
<feature type="transmembrane region" description="Helical" evidence="5">
    <location>
        <begin position="6"/>
        <end position="26"/>
    </location>
</feature>
<dbReference type="Gene3D" id="1.20.120.1630">
    <property type="match status" value="1"/>
</dbReference>
<keyword evidence="7" id="KW-1185">Reference proteome</keyword>
<dbReference type="RefSeq" id="WP_345411336.1">
    <property type="nucleotide sequence ID" value="NZ_BAABHO010000005.1"/>
</dbReference>
<keyword evidence="2 5" id="KW-0812">Transmembrane</keyword>
<dbReference type="Proteomes" id="UP001500928">
    <property type="component" value="Unassembled WGS sequence"/>
</dbReference>
<evidence type="ECO:0000256" key="4">
    <source>
        <dbReference type="ARBA" id="ARBA00023136"/>
    </source>
</evidence>
<reference evidence="7" key="1">
    <citation type="journal article" date="2019" name="Int. J. Syst. Evol. Microbiol.">
        <title>The Global Catalogue of Microorganisms (GCM) 10K type strain sequencing project: providing services to taxonomists for standard genome sequencing and annotation.</title>
        <authorList>
            <consortium name="The Broad Institute Genomics Platform"/>
            <consortium name="The Broad Institute Genome Sequencing Center for Infectious Disease"/>
            <person name="Wu L."/>
            <person name="Ma J."/>
        </authorList>
    </citation>
    <scope>NUCLEOTIDE SEQUENCE [LARGE SCALE GENOMIC DNA]</scope>
    <source>
        <strain evidence="7">JCM 17979</strain>
    </source>
</reference>
<comment type="caution">
    <text evidence="6">The sequence shown here is derived from an EMBL/GenBank/DDBJ whole genome shotgun (WGS) entry which is preliminary data.</text>
</comment>
<sequence length="202" mass="20772">MGTVTGGEVVLVLAGAWVAGEVALQVRQWRRGRGGGRAEWGSLVVLVAAGVFSGVASAPLRDVLVVPREVALGVGLAIAVAGVALRFWSILVLGRFFRGVVTVQADHEVVRAGPYRYLRHPSYLGALGGVLGFGLTGGSVAAAVVGTAVVGLGVAYRIAVEERALRAGLGEAYERYAATTGRLLPRWRARDVTGAGRGSAGA</sequence>
<name>A0ABP9AD66_9PSEU</name>
<comment type="subcellular location">
    <subcellularLocation>
        <location evidence="1">Membrane</location>
        <topology evidence="1">Multi-pass membrane protein</topology>
    </subcellularLocation>
</comment>
<feature type="transmembrane region" description="Helical" evidence="5">
    <location>
        <begin position="38"/>
        <end position="58"/>
    </location>
</feature>
<dbReference type="Pfam" id="PF04140">
    <property type="entry name" value="ICMT"/>
    <property type="match status" value="1"/>
</dbReference>
<feature type="transmembrane region" description="Helical" evidence="5">
    <location>
        <begin position="123"/>
        <end position="156"/>
    </location>
</feature>
<evidence type="ECO:0000256" key="1">
    <source>
        <dbReference type="ARBA" id="ARBA00004141"/>
    </source>
</evidence>
<evidence type="ECO:0000256" key="3">
    <source>
        <dbReference type="ARBA" id="ARBA00022989"/>
    </source>
</evidence>
<keyword evidence="4 5" id="KW-0472">Membrane</keyword>
<accession>A0ABP9AD66</accession>
<dbReference type="InterPro" id="IPR052527">
    <property type="entry name" value="Metal_cation-efflux_comp"/>
</dbReference>
<evidence type="ECO:0000256" key="2">
    <source>
        <dbReference type="ARBA" id="ARBA00022692"/>
    </source>
</evidence>
<evidence type="ECO:0000313" key="6">
    <source>
        <dbReference type="EMBL" id="GAA4778880.1"/>
    </source>
</evidence>
<organism evidence="6 7">
    <name type="scientific">Actinomycetospora chlora</name>
    <dbReference type="NCBI Taxonomy" id="663608"/>
    <lineage>
        <taxon>Bacteria</taxon>
        <taxon>Bacillati</taxon>
        <taxon>Actinomycetota</taxon>
        <taxon>Actinomycetes</taxon>
        <taxon>Pseudonocardiales</taxon>
        <taxon>Pseudonocardiaceae</taxon>
        <taxon>Actinomycetospora</taxon>
    </lineage>
</organism>
<dbReference type="EMBL" id="BAABHO010000005">
    <property type="protein sequence ID" value="GAA4778880.1"/>
    <property type="molecule type" value="Genomic_DNA"/>
</dbReference>
<protein>
    <recommendedName>
        <fullName evidence="8">Isoprenylcysteine carboxylmethyltransferase family protein</fullName>
    </recommendedName>
</protein>
<evidence type="ECO:0008006" key="8">
    <source>
        <dbReference type="Google" id="ProtNLM"/>
    </source>
</evidence>
<dbReference type="PANTHER" id="PTHR43847">
    <property type="entry name" value="BLL3993 PROTEIN"/>
    <property type="match status" value="1"/>
</dbReference>
<feature type="transmembrane region" description="Helical" evidence="5">
    <location>
        <begin position="70"/>
        <end position="88"/>
    </location>
</feature>
<keyword evidence="3 5" id="KW-1133">Transmembrane helix</keyword>
<dbReference type="PANTHER" id="PTHR43847:SF1">
    <property type="entry name" value="BLL3993 PROTEIN"/>
    <property type="match status" value="1"/>
</dbReference>
<evidence type="ECO:0000256" key="5">
    <source>
        <dbReference type="SAM" id="Phobius"/>
    </source>
</evidence>
<proteinExistence type="predicted"/>
<dbReference type="InterPro" id="IPR007269">
    <property type="entry name" value="ICMT_MeTrfase"/>
</dbReference>